<dbReference type="Pfam" id="PF09675">
    <property type="entry name" value="Chlamy_scaf"/>
    <property type="match status" value="1"/>
</dbReference>
<reference evidence="1" key="1">
    <citation type="submission" date="2022-02" db="EMBL/GenBank/DDBJ databases">
        <title>Towards deciphering the DNA virus diversity associated with rodent species in the families Cricetidae and Heteromyidae.</title>
        <authorList>
            <person name="Lund M."/>
            <person name="Larsen B.B."/>
            <person name="Gryseels S."/>
            <person name="Kraberger S."/>
            <person name="Rowsey D.M."/>
            <person name="Steger L."/>
            <person name="Yule K.M."/>
            <person name="Upham N.S."/>
            <person name="Worobey M."/>
            <person name="Van Doorslaer K."/>
            <person name="Varsani A."/>
        </authorList>
    </citation>
    <scope>NUCLEOTIDE SEQUENCE</scope>
    <source>
        <strain evidence="1">NeonRodF7_15</strain>
    </source>
</reference>
<proteinExistence type="predicted"/>
<accession>A0A976R7C7</accession>
<dbReference type="InterPro" id="IPR014131">
    <property type="entry name" value="Chlamydia_phage_Vp3"/>
</dbReference>
<protein>
    <submittedName>
        <fullName evidence="1">Internal scaffolding protein</fullName>
    </submittedName>
</protein>
<organism evidence="1">
    <name type="scientific">Peromfec virus RodF7_15</name>
    <dbReference type="NCBI Taxonomy" id="2929350"/>
    <lineage>
        <taxon>Viruses</taxon>
        <taxon>Monodnaviria</taxon>
        <taxon>Sangervirae</taxon>
        <taxon>Phixviricota</taxon>
        <taxon>Malgrandaviricetes</taxon>
        <taxon>Petitvirales</taxon>
        <taxon>Microviridae</taxon>
    </lineage>
</organism>
<name>A0A976R7C7_9VIRU</name>
<sequence>MINNLSFDQIYKKNKEKTKIKFSLPSMTQQQFKEQCDINNILARFLQTGDVSLLNTFEKINRYIDISEIPTTLEDSFDYIDYAQEKFMELDSSVRRKFGDNFRNLVTYLDSNPDIDSLYEHGLLTKKDYDKLSYDNYDFKQKLKNFVEQSDFITEIKDDVIKGFEKQANSKSDSDESSAVPF</sequence>
<evidence type="ECO:0000313" key="1">
    <source>
        <dbReference type="EMBL" id="UPW41759.1"/>
    </source>
</evidence>
<dbReference type="EMBL" id="OM869661">
    <property type="protein sequence ID" value="UPW41759.1"/>
    <property type="molecule type" value="Genomic_DNA"/>
</dbReference>